<keyword evidence="8" id="KW-0249">Electron transport</keyword>
<dbReference type="GO" id="GO:0005886">
    <property type="term" value="C:plasma membrane"/>
    <property type="evidence" value="ECO:0007669"/>
    <property type="project" value="UniProtKB-SubCell"/>
</dbReference>
<dbReference type="GO" id="GO:0046872">
    <property type="term" value="F:metal ion binding"/>
    <property type="evidence" value="ECO:0007669"/>
    <property type="project" value="UniProtKB-KW"/>
</dbReference>
<dbReference type="EMBL" id="CBLX010000012">
    <property type="protein sequence ID" value="CDG39754.1"/>
    <property type="molecule type" value="Genomic_DNA"/>
</dbReference>
<keyword evidence="6 13" id="KW-0812">Transmembrane</keyword>
<feature type="transmembrane region" description="Helical" evidence="13">
    <location>
        <begin position="62"/>
        <end position="80"/>
    </location>
</feature>
<dbReference type="PANTHER" id="PTHR30529:SF1">
    <property type="entry name" value="CYTOCHROME B561 HOMOLOG 2"/>
    <property type="match status" value="1"/>
</dbReference>
<dbReference type="PANTHER" id="PTHR30529">
    <property type="entry name" value="CYTOCHROME B561"/>
    <property type="match status" value="1"/>
</dbReference>
<dbReference type="GO" id="GO:0020037">
    <property type="term" value="F:heme binding"/>
    <property type="evidence" value="ECO:0007669"/>
    <property type="project" value="TreeGrafter"/>
</dbReference>
<feature type="transmembrane region" description="Helical" evidence="13">
    <location>
        <begin position="158"/>
        <end position="182"/>
    </location>
</feature>
<gene>
    <name evidence="15" type="ORF">ASAP_1709</name>
</gene>
<reference evidence="15 16" key="2">
    <citation type="journal article" date="2014" name="PLoS ONE">
        <title>Evolution of mitochondria reconstructed from the energy metabolism of living bacteria.</title>
        <authorList>
            <person name="Degli Esposti M."/>
            <person name="Chouaia B."/>
            <person name="Comandatore F."/>
            <person name="Crotti E."/>
            <person name="Sassera D."/>
            <person name="Lievens P.M."/>
            <person name="Daffonchio D."/>
            <person name="Bandi C."/>
        </authorList>
    </citation>
    <scope>NUCLEOTIDE SEQUENCE [LARGE SCALE GENOMIC DNA]</scope>
    <source>
        <strain evidence="15 16">SF2.1</strain>
    </source>
</reference>
<dbReference type="InterPro" id="IPR016174">
    <property type="entry name" value="Di-haem_cyt_TM"/>
</dbReference>
<dbReference type="GO" id="GO:0009055">
    <property type="term" value="F:electron transfer activity"/>
    <property type="evidence" value="ECO:0007669"/>
    <property type="project" value="InterPro"/>
</dbReference>
<evidence type="ECO:0000256" key="9">
    <source>
        <dbReference type="ARBA" id="ARBA00022989"/>
    </source>
</evidence>
<keyword evidence="4" id="KW-1003">Cell membrane</keyword>
<evidence type="ECO:0000313" key="15">
    <source>
        <dbReference type="EMBL" id="CDG39754.1"/>
    </source>
</evidence>
<evidence type="ECO:0000256" key="12">
    <source>
        <dbReference type="ARBA" id="ARBA00037975"/>
    </source>
</evidence>
<keyword evidence="5" id="KW-0349">Heme</keyword>
<evidence type="ECO:0000256" key="3">
    <source>
        <dbReference type="ARBA" id="ARBA00022448"/>
    </source>
</evidence>
<feature type="transmembrane region" description="Helical" evidence="13">
    <location>
        <begin position="117"/>
        <end position="138"/>
    </location>
</feature>
<sequence length="198" mass="22103">MAVRQGGRTYHASMRERPPHYTFVAILLHWCLALLVIGQILLGFAMDRAGLPNTMAFSVFQIHRALGVVILLLVALRVIWRLGHKPPPHPLGTSIWQARLADAVHGALYGLQLLAPVSGWALASCATLELPLSIFGWFDWPLLPLAHTDRNEAVLRDVHHAIVWGFAAMILLHGLAALYHLIRRDGVVRRILCFRSDL</sequence>
<dbReference type="Proteomes" id="UP000027583">
    <property type="component" value="Unassembled WGS sequence"/>
</dbReference>
<keyword evidence="11 13" id="KW-0472">Membrane</keyword>
<dbReference type="eggNOG" id="COG3038">
    <property type="taxonomic scope" value="Bacteria"/>
</dbReference>
<feature type="domain" description="Cytochrome b561 bacterial/Ni-hydrogenase" evidence="14">
    <location>
        <begin position="20"/>
        <end position="192"/>
    </location>
</feature>
<keyword evidence="7" id="KW-0479">Metal-binding</keyword>
<dbReference type="GO" id="GO:0022904">
    <property type="term" value="P:respiratory electron transport chain"/>
    <property type="evidence" value="ECO:0007669"/>
    <property type="project" value="InterPro"/>
</dbReference>
<dbReference type="SUPFAM" id="SSF81342">
    <property type="entry name" value="Transmembrane di-heme cytochromes"/>
    <property type="match status" value="1"/>
</dbReference>
<reference evidence="15 16" key="1">
    <citation type="journal article" date="2014" name="Genome Biol. Evol.">
        <title>Acetic acid bacteria genomes reveal functional traits for adaptation to life in insect guts.</title>
        <authorList>
            <person name="Chouaia B."/>
            <person name="Gaiarsa S."/>
            <person name="Crotti E."/>
            <person name="Comandatore F."/>
            <person name="Degli Esposti M."/>
            <person name="Ricci I."/>
            <person name="Alma A."/>
            <person name="Favia G."/>
            <person name="Bandi C."/>
            <person name="Daffonchio D."/>
        </authorList>
    </citation>
    <scope>NUCLEOTIDE SEQUENCE [LARGE SCALE GENOMIC DNA]</scope>
    <source>
        <strain evidence="15 16">SF2.1</strain>
    </source>
</reference>
<dbReference type="AlphaFoldDB" id="A0A060QF77"/>
<evidence type="ECO:0000256" key="13">
    <source>
        <dbReference type="SAM" id="Phobius"/>
    </source>
</evidence>
<dbReference type="Gene3D" id="1.20.950.20">
    <property type="entry name" value="Transmembrane di-heme cytochromes, Chain C"/>
    <property type="match status" value="1"/>
</dbReference>
<comment type="caution">
    <text evidence="15">The sequence shown here is derived from an EMBL/GenBank/DDBJ whole genome shotgun (WGS) entry which is preliminary data.</text>
</comment>
<proteinExistence type="inferred from homology"/>
<organism evidence="15 16">
    <name type="scientific">Asaia bogorensis</name>
    <dbReference type="NCBI Taxonomy" id="91915"/>
    <lineage>
        <taxon>Bacteria</taxon>
        <taxon>Pseudomonadati</taxon>
        <taxon>Pseudomonadota</taxon>
        <taxon>Alphaproteobacteria</taxon>
        <taxon>Acetobacterales</taxon>
        <taxon>Acetobacteraceae</taxon>
        <taxon>Asaia</taxon>
    </lineage>
</organism>
<dbReference type="InterPro" id="IPR052168">
    <property type="entry name" value="Cytochrome_b561_oxidase"/>
</dbReference>
<dbReference type="InterPro" id="IPR011577">
    <property type="entry name" value="Cyt_b561_bac/Ni-Hgenase"/>
</dbReference>
<evidence type="ECO:0000256" key="4">
    <source>
        <dbReference type="ARBA" id="ARBA00022475"/>
    </source>
</evidence>
<feature type="transmembrane region" description="Helical" evidence="13">
    <location>
        <begin position="21"/>
        <end position="42"/>
    </location>
</feature>
<evidence type="ECO:0000256" key="11">
    <source>
        <dbReference type="ARBA" id="ARBA00023136"/>
    </source>
</evidence>
<keyword evidence="3" id="KW-0813">Transport</keyword>
<evidence type="ECO:0000256" key="6">
    <source>
        <dbReference type="ARBA" id="ARBA00022692"/>
    </source>
</evidence>
<evidence type="ECO:0000256" key="8">
    <source>
        <dbReference type="ARBA" id="ARBA00022982"/>
    </source>
</evidence>
<keyword evidence="10" id="KW-0408">Iron</keyword>
<comment type="subcellular location">
    <subcellularLocation>
        <location evidence="2">Cell membrane</location>
        <topology evidence="2">Multi-pass membrane protein</topology>
    </subcellularLocation>
</comment>
<evidence type="ECO:0000313" key="16">
    <source>
        <dbReference type="Proteomes" id="UP000027583"/>
    </source>
</evidence>
<dbReference type="Pfam" id="PF01292">
    <property type="entry name" value="Ni_hydr_CYTB"/>
    <property type="match status" value="1"/>
</dbReference>
<evidence type="ECO:0000256" key="10">
    <source>
        <dbReference type="ARBA" id="ARBA00023004"/>
    </source>
</evidence>
<name>A0A060QF77_9PROT</name>
<evidence type="ECO:0000259" key="14">
    <source>
        <dbReference type="Pfam" id="PF01292"/>
    </source>
</evidence>
<keyword evidence="9 13" id="KW-1133">Transmembrane helix</keyword>
<comment type="similarity">
    <text evidence="12">Belongs to the cytochrome b561 family.</text>
</comment>
<accession>A0A060QF77</accession>
<protein>
    <submittedName>
        <fullName evidence="15">Cytochrome B561</fullName>
    </submittedName>
</protein>
<evidence type="ECO:0000256" key="1">
    <source>
        <dbReference type="ARBA" id="ARBA00001970"/>
    </source>
</evidence>
<evidence type="ECO:0000256" key="5">
    <source>
        <dbReference type="ARBA" id="ARBA00022617"/>
    </source>
</evidence>
<evidence type="ECO:0000256" key="2">
    <source>
        <dbReference type="ARBA" id="ARBA00004651"/>
    </source>
</evidence>
<evidence type="ECO:0000256" key="7">
    <source>
        <dbReference type="ARBA" id="ARBA00022723"/>
    </source>
</evidence>
<comment type="cofactor">
    <cofactor evidence="1">
        <name>heme b</name>
        <dbReference type="ChEBI" id="CHEBI:60344"/>
    </cofactor>
</comment>